<keyword evidence="5 6" id="KW-0732">Signal</keyword>
<comment type="similarity">
    <text evidence="2">Belongs to the bacterial solute-binding protein 8 family.</text>
</comment>
<proteinExistence type="inferred from homology"/>
<dbReference type="PROSITE" id="PS50983">
    <property type="entry name" value="FE_B12_PBP"/>
    <property type="match status" value="1"/>
</dbReference>
<dbReference type="Proteomes" id="UP000623250">
    <property type="component" value="Unassembled WGS sequence"/>
</dbReference>
<dbReference type="PANTHER" id="PTHR30532">
    <property type="entry name" value="IRON III DICITRATE-BINDING PERIPLASMIC PROTEIN"/>
    <property type="match status" value="1"/>
</dbReference>
<organism evidence="8 9">
    <name type="scientific">Rhodomicrobium udaipurense</name>
    <dbReference type="NCBI Taxonomy" id="1202716"/>
    <lineage>
        <taxon>Bacteria</taxon>
        <taxon>Pseudomonadati</taxon>
        <taxon>Pseudomonadota</taxon>
        <taxon>Alphaproteobacteria</taxon>
        <taxon>Hyphomicrobiales</taxon>
        <taxon>Hyphomicrobiaceae</taxon>
        <taxon>Rhodomicrobium</taxon>
    </lineage>
</organism>
<comment type="subcellular location">
    <subcellularLocation>
        <location evidence="1">Cell envelope</location>
    </subcellularLocation>
</comment>
<dbReference type="SUPFAM" id="SSF53807">
    <property type="entry name" value="Helical backbone' metal receptor"/>
    <property type="match status" value="1"/>
</dbReference>
<keyword evidence="3" id="KW-0813">Transport</keyword>
<keyword evidence="4" id="KW-0410">Iron transport</keyword>
<keyword evidence="4" id="KW-0406">Ion transport</keyword>
<feature type="domain" description="Fe/B12 periplasmic-binding" evidence="7">
    <location>
        <begin position="37"/>
        <end position="300"/>
    </location>
</feature>
<evidence type="ECO:0000256" key="2">
    <source>
        <dbReference type="ARBA" id="ARBA00008814"/>
    </source>
</evidence>
<feature type="chain" id="PRO_5034048268" evidence="6">
    <location>
        <begin position="19"/>
        <end position="300"/>
    </location>
</feature>
<dbReference type="InterPro" id="IPR033870">
    <property type="entry name" value="FatB"/>
</dbReference>
<dbReference type="EMBL" id="JAEMUK010000002">
    <property type="protein sequence ID" value="MBJ7542132.1"/>
    <property type="molecule type" value="Genomic_DNA"/>
</dbReference>
<comment type="caution">
    <text evidence="8">The sequence shown here is derived from an EMBL/GenBank/DDBJ whole genome shotgun (WGS) entry which is preliminary data.</text>
</comment>
<evidence type="ECO:0000256" key="4">
    <source>
        <dbReference type="ARBA" id="ARBA00022496"/>
    </source>
</evidence>
<evidence type="ECO:0000256" key="6">
    <source>
        <dbReference type="SAM" id="SignalP"/>
    </source>
</evidence>
<evidence type="ECO:0000313" key="8">
    <source>
        <dbReference type="EMBL" id="MBJ7542132.1"/>
    </source>
</evidence>
<evidence type="ECO:0000313" key="9">
    <source>
        <dbReference type="Proteomes" id="UP000623250"/>
    </source>
</evidence>
<dbReference type="InterPro" id="IPR002491">
    <property type="entry name" value="ABC_transptr_periplasmic_BD"/>
</dbReference>
<keyword evidence="9" id="KW-1185">Reference proteome</keyword>
<accession>A0A8I1G7R9</accession>
<dbReference type="Pfam" id="PF01497">
    <property type="entry name" value="Peripla_BP_2"/>
    <property type="match status" value="1"/>
</dbReference>
<dbReference type="GO" id="GO:0030288">
    <property type="term" value="C:outer membrane-bounded periplasmic space"/>
    <property type="evidence" value="ECO:0007669"/>
    <property type="project" value="TreeGrafter"/>
</dbReference>
<evidence type="ECO:0000259" key="7">
    <source>
        <dbReference type="PROSITE" id="PS50983"/>
    </source>
</evidence>
<evidence type="ECO:0000256" key="1">
    <source>
        <dbReference type="ARBA" id="ARBA00004196"/>
    </source>
</evidence>
<dbReference type="GO" id="GO:1901678">
    <property type="term" value="P:iron coordination entity transport"/>
    <property type="evidence" value="ECO:0007669"/>
    <property type="project" value="UniProtKB-ARBA"/>
</dbReference>
<protein>
    <submittedName>
        <fullName evidence="8">ABC transporter substrate-binding protein</fullName>
    </submittedName>
</protein>
<sequence>MVLAFALLVSISSAGARAEFVIEHAQGRTVLPKKPEKVLVLDINTLDIAEALGAQPAGVLGSNLPPWLKKYADPRYARMGTLFEPDLEAINAAGADLAIVGVRSRGKLKDVAALVPAVDLSFDQDKIVESVKANITKVGTIFGKEAEAARLVADLDARVAKLRDSASGAGTALILVVNGGKVGAYGPTSRIGWLHRELGFKTVESKIDDRFHGGDVVSFEYILEKNPDWIFVIDRDAAVGAAKTGGAAAAVLDNELVRQTSAAKLGRIVYLDPAAAYIAPGGYTALTILTGQIQATLDRK</sequence>
<keyword evidence="4" id="KW-0408">Iron</keyword>
<reference evidence="8 9" key="1">
    <citation type="submission" date="2020-12" db="EMBL/GenBank/DDBJ databases">
        <title>Revised draft genomes of Rhodomicrobium vannielii ATCC 17100 and Rhodomicrobium udaipurense JA643.</title>
        <authorList>
            <person name="Conners E.M."/>
            <person name="Davenport E.J."/>
            <person name="Bose A."/>
        </authorList>
    </citation>
    <scope>NUCLEOTIDE SEQUENCE [LARGE SCALE GENOMIC DNA]</scope>
    <source>
        <strain evidence="8 9">JA643</strain>
    </source>
</reference>
<dbReference type="Gene3D" id="3.40.50.1980">
    <property type="entry name" value="Nitrogenase molybdenum iron protein domain"/>
    <property type="match status" value="2"/>
</dbReference>
<dbReference type="CDD" id="cd01140">
    <property type="entry name" value="FatB"/>
    <property type="match status" value="1"/>
</dbReference>
<name>A0A8I1G7R9_9HYPH</name>
<dbReference type="InterPro" id="IPR051313">
    <property type="entry name" value="Bact_iron-sidero_bind"/>
</dbReference>
<dbReference type="AlphaFoldDB" id="A0A8I1G7R9"/>
<evidence type="ECO:0000256" key="3">
    <source>
        <dbReference type="ARBA" id="ARBA00022448"/>
    </source>
</evidence>
<dbReference type="PANTHER" id="PTHR30532:SF28">
    <property type="entry name" value="PETROBACTIN-BINDING PROTEIN YCLQ"/>
    <property type="match status" value="1"/>
</dbReference>
<evidence type="ECO:0000256" key="5">
    <source>
        <dbReference type="ARBA" id="ARBA00022729"/>
    </source>
</evidence>
<feature type="signal peptide" evidence="6">
    <location>
        <begin position="1"/>
        <end position="18"/>
    </location>
</feature>
<gene>
    <name evidence="8" type="ORF">JDN41_00995</name>
</gene>